<organism evidence="3 4">
    <name type="scientific">Luteimicrobium xylanilyticum</name>
    <dbReference type="NCBI Taxonomy" id="1133546"/>
    <lineage>
        <taxon>Bacteria</taxon>
        <taxon>Bacillati</taxon>
        <taxon>Actinomycetota</taxon>
        <taxon>Actinomycetes</taxon>
        <taxon>Micrococcales</taxon>
        <taxon>Luteimicrobium</taxon>
    </lineage>
</organism>
<keyword evidence="1" id="KW-0472">Membrane</keyword>
<gene>
    <name evidence="3" type="ORF">KDY119_03387</name>
</gene>
<dbReference type="EMBL" id="CP045529">
    <property type="protein sequence ID" value="QFU99851.1"/>
    <property type="molecule type" value="Genomic_DNA"/>
</dbReference>
<dbReference type="KEGG" id="lxl:KDY119_03387"/>
<dbReference type="AlphaFoldDB" id="A0A5P9QEF4"/>
<proteinExistence type="predicted"/>
<feature type="domain" description="CAAX prenyl protease 2/Lysostaphin resistance protein A-like" evidence="2">
    <location>
        <begin position="114"/>
        <end position="206"/>
    </location>
</feature>
<feature type="transmembrane region" description="Helical" evidence="1">
    <location>
        <begin position="193"/>
        <end position="215"/>
    </location>
</feature>
<reference evidence="3 4" key="1">
    <citation type="submission" date="2019-10" db="EMBL/GenBank/DDBJ databases">
        <title>Genome sequence of Luteimicrobium xylanilyticum HY-24.</title>
        <authorList>
            <person name="Kim D.Y."/>
            <person name="Park H.-Y."/>
        </authorList>
    </citation>
    <scope>NUCLEOTIDE SEQUENCE [LARGE SCALE GENOMIC DNA]</scope>
    <source>
        <strain evidence="3 4">HY-24</strain>
    </source>
</reference>
<dbReference type="Proteomes" id="UP000326702">
    <property type="component" value="Chromosome"/>
</dbReference>
<feature type="transmembrane region" description="Helical" evidence="1">
    <location>
        <begin position="168"/>
        <end position="186"/>
    </location>
</feature>
<keyword evidence="1" id="KW-1133">Transmembrane helix</keyword>
<name>A0A5P9QEF4_9MICO</name>
<feature type="transmembrane region" description="Helical" evidence="1">
    <location>
        <begin position="70"/>
        <end position="93"/>
    </location>
</feature>
<keyword evidence="4" id="KW-1185">Reference proteome</keyword>
<keyword evidence="1" id="KW-0812">Transmembrane</keyword>
<dbReference type="InterPro" id="IPR003675">
    <property type="entry name" value="Rce1/LyrA-like_dom"/>
</dbReference>
<dbReference type="GO" id="GO:0004175">
    <property type="term" value="F:endopeptidase activity"/>
    <property type="evidence" value="ECO:0007669"/>
    <property type="project" value="UniProtKB-ARBA"/>
</dbReference>
<dbReference type="GO" id="GO:0080120">
    <property type="term" value="P:CAAX-box protein maturation"/>
    <property type="evidence" value="ECO:0007669"/>
    <property type="project" value="UniProtKB-ARBA"/>
</dbReference>
<feature type="transmembrane region" description="Helical" evidence="1">
    <location>
        <begin position="30"/>
        <end position="58"/>
    </location>
</feature>
<accession>A0A5P9QEF4</accession>
<evidence type="ECO:0000313" key="3">
    <source>
        <dbReference type="EMBL" id="QFU99851.1"/>
    </source>
</evidence>
<evidence type="ECO:0000256" key="1">
    <source>
        <dbReference type="SAM" id="Phobius"/>
    </source>
</evidence>
<evidence type="ECO:0000313" key="4">
    <source>
        <dbReference type="Proteomes" id="UP000326702"/>
    </source>
</evidence>
<dbReference type="Pfam" id="PF02517">
    <property type="entry name" value="Rce1-like"/>
    <property type="match status" value="1"/>
</dbReference>
<protein>
    <recommendedName>
        <fullName evidence="2">CAAX prenyl protease 2/Lysostaphin resistance protein A-like domain-containing protein</fullName>
    </recommendedName>
</protein>
<sequence length="226" mass="23768">MLARTAAVVAVALCLIAGRAGPRAYTLQWYAAGVVAGVTALFPSWPIVLVGLVVLVAVPGLRELLRPAPIGARLVATWGVVTGLSAVLAYAWWRWANKSASYDFLPAWVPDQKVWIAVAVVVGALANSFYEELLWRGALLVGPRRSYGTVLASSVGFGLAHANGLPDGLAGVLLTFTLGLVLCWVVSHQKGRLPLAIATHVICDIVLLGAVSGLFTGSEASTWSWA</sequence>
<evidence type="ECO:0000259" key="2">
    <source>
        <dbReference type="Pfam" id="PF02517"/>
    </source>
</evidence>